<reference evidence="2 3" key="2">
    <citation type="journal article" date="2022" name="Mol. Biol. Evol.">
        <title>Comparative Genomics Reveals Insights into the Divergent Evolution of Astigmatic Mites and Household Pest Adaptations.</title>
        <authorList>
            <person name="Xiong Q."/>
            <person name="Wan A.T."/>
            <person name="Liu X."/>
            <person name="Fung C.S."/>
            <person name="Xiao X."/>
            <person name="Malainual N."/>
            <person name="Hou J."/>
            <person name="Wang L."/>
            <person name="Wang M."/>
            <person name="Yang K.Y."/>
            <person name="Cui Y."/>
            <person name="Leung E.L."/>
            <person name="Nong W."/>
            <person name="Shin S.K."/>
            <person name="Au S.W."/>
            <person name="Jeong K.Y."/>
            <person name="Chew F.T."/>
            <person name="Hui J.H."/>
            <person name="Leung T.F."/>
            <person name="Tungtrongchitr A."/>
            <person name="Zhong N."/>
            <person name="Liu Z."/>
            <person name="Tsui S.K."/>
        </authorList>
    </citation>
    <scope>NUCLEOTIDE SEQUENCE [LARGE SCALE GENOMIC DNA]</scope>
    <source>
        <strain evidence="2">Derp</strain>
    </source>
</reference>
<keyword evidence="3" id="KW-1185">Reference proteome</keyword>
<sequence length="68" mass="7741">MVSIANSNFPSHTDKKYRFLILDCSTMTMLIIIFVVVSLGIFFLPTFYLIRSVSTKPSLVIISKLKLK</sequence>
<accession>A0ABQ8J541</accession>
<organism evidence="2 3">
    <name type="scientific">Dermatophagoides pteronyssinus</name>
    <name type="common">European house dust mite</name>
    <dbReference type="NCBI Taxonomy" id="6956"/>
    <lineage>
        <taxon>Eukaryota</taxon>
        <taxon>Metazoa</taxon>
        <taxon>Ecdysozoa</taxon>
        <taxon>Arthropoda</taxon>
        <taxon>Chelicerata</taxon>
        <taxon>Arachnida</taxon>
        <taxon>Acari</taxon>
        <taxon>Acariformes</taxon>
        <taxon>Sarcoptiformes</taxon>
        <taxon>Astigmata</taxon>
        <taxon>Psoroptidia</taxon>
        <taxon>Analgoidea</taxon>
        <taxon>Pyroglyphidae</taxon>
        <taxon>Dermatophagoidinae</taxon>
        <taxon>Dermatophagoides</taxon>
    </lineage>
</organism>
<protein>
    <submittedName>
        <fullName evidence="2">Uncharacterized protein</fullName>
    </submittedName>
</protein>
<feature type="transmembrane region" description="Helical" evidence="1">
    <location>
        <begin position="27"/>
        <end position="50"/>
    </location>
</feature>
<reference evidence="2 3" key="1">
    <citation type="journal article" date="2018" name="J. Allergy Clin. Immunol.">
        <title>High-quality assembly of Dermatophagoides pteronyssinus genome and transcriptome reveals a wide range of novel allergens.</title>
        <authorList>
            <person name="Liu X.Y."/>
            <person name="Yang K.Y."/>
            <person name="Wang M.Q."/>
            <person name="Kwok J.S."/>
            <person name="Zeng X."/>
            <person name="Yang Z."/>
            <person name="Xiao X.J."/>
            <person name="Lau C.P."/>
            <person name="Li Y."/>
            <person name="Huang Z.M."/>
            <person name="Ba J.G."/>
            <person name="Yim A.K."/>
            <person name="Ouyang C.Y."/>
            <person name="Ngai S.M."/>
            <person name="Chan T.F."/>
            <person name="Leung E.L."/>
            <person name="Liu L."/>
            <person name="Liu Z.G."/>
            <person name="Tsui S.K."/>
        </authorList>
    </citation>
    <scope>NUCLEOTIDE SEQUENCE [LARGE SCALE GENOMIC DNA]</scope>
    <source>
        <strain evidence="2">Derp</strain>
    </source>
</reference>
<proteinExistence type="predicted"/>
<comment type="caution">
    <text evidence="2">The sequence shown here is derived from an EMBL/GenBank/DDBJ whole genome shotgun (WGS) entry which is preliminary data.</text>
</comment>
<dbReference type="EMBL" id="NJHN03000075">
    <property type="protein sequence ID" value="KAH9417651.1"/>
    <property type="molecule type" value="Genomic_DNA"/>
</dbReference>
<evidence type="ECO:0000313" key="2">
    <source>
        <dbReference type="EMBL" id="KAH9417651.1"/>
    </source>
</evidence>
<name>A0ABQ8J541_DERPT</name>
<evidence type="ECO:0000256" key="1">
    <source>
        <dbReference type="SAM" id="Phobius"/>
    </source>
</evidence>
<evidence type="ECO:0000313" key="3">
    <source>
        <dbReference type="Proteomes" id="UP000887458"/>
    </source>
</evidence>
<keyword evidence="1" id="KW-1133">Transmembrane helix</keyword>
<keyword evidence="1" id="KW-0472">Membrane</keyword>
<dbReference type="Proteomes" id="UP000887458">
    <property type="component" value="Unassembled WGS sequence"/>
</dbReference>
<keyword evidence="1" id="KW-0812">Transmembrane</keyword>
<gene>
    <name evidence="2" type="ORF">DERP_010466</name>
</gene>